<keyword evidence="7 15" id="KW-0812">Transmembrane</keyword>
<dbReference type="GO" id="GO:0005576">
    <property type="term" value="C:extracellular region"/>
    <property type="evidence" value="ECO:0007669"/>
    <property type="project" value="UniProtKB-SubCell"/>
</dbReference>
<evidence type="ECO:0000256" key="16">
    <source>
        <dbReference type="SAM" id="SignalP"/>
    </source>
</evidence>
<feature type="transmembrane region" description="Helical" evidence="15">
    <location>
        <begin position="180"/>
        <end position="203"/>
    </location>
</feature>
<evidence type="ECO:0000256" key="7">
    <source>
        <dbReference type="ARBA" id="ARBA00022692"/>
    </source>
</evidence>
<comment type="similarity">
    <text evidence="13">Belongs to the SAT4 family.</text>
</comment>
<keyword evidence="6" id="KW-0336">GPI-anchor</keyword>
<evidence type="ECO:0000313" key="19">
    <source>
        <dbReference type="Proteomes" id="UP000813444"/>
    </source>
</evidence>
<evidence type="ECO:0000256" key="13">
    <source>
        <dbReference type="ARBA" id="ARBA00038359"/>
    </source>
</evidence>
<feature type="disulfide bond" evidence="14">
    <location>
        <begin position="36"/>
        <end position="76"/>
    </location>
</feature>
<sequence length="446" mass="48606">MLQQALRSSLLLLLALCFLRTVQAAEAPASGGLPPCATSCFAEALGTGYCSMTNVTCICTNDEFKNVMGACIVQQCTIAEALSAQGSSAGMCGTPVRDRSASYTAISITMITLGSACVVLRFLYKLLNKLPLGLDDWFILATLGCSIASAVMTVQGAVAHGLGRDIWTLSAGQITTTLSYFYHLTWVYFLEVTLTKLSFISFYIRIFTTRGVQRLLWGTFIFTTLWGCACTLAVALECQPISYFWTRWDGLHEGKCVNVNILGQLNAGSNIILDVWVLVVPLWQLRGLQLDWKKKLGVSLMFSTGLFVTIVSILRLRTLFSLQSSTNPTYDFYSVTLWSTLEVTAGIICACLPAIRHVLILIFPVLGNITSKGRPYYISNAKSKNPHANGSTNSRIPARTVGTVSVTPRGSGPDVSTEGISVETAYDVQFSDQVHLIEMNRLASEK</sequence>
<dbReference type="PANTHER" id="PTHR33048:SF143">
    <property type="entry name" value="EXTRACELLULAR MEMBRANE PROTEIN CFEM DOMAIN-CONTAINING PROTEIN-RELATED"/>
    <property type="match status" value="1"/>
</dbReference>
<feature type="transmembrane region" description="Helical" evidence="15">
    <location>
        <begin position="215"/>
        <end position="236"/>
    </location>
</feature>
<dbReference type="Pfam" id="PF05730">
    <property type="entry name" value="CFEM"/>
    <property type="match status" value="1"/>
</dbReference>
<keyword evidence="6" id="KW-0325">Glycoprotein</keyword>
<comment type="subcellular location">
    <subcellularLocation>
        <location evidence="2">Membrane</location>
        <topology evidence="2">Lipid-anchor</topology>
        <topology evidence="2">GPI-anchor</topology>
    </subcellularLocation>
    <subcellularLocation>
        <location evidence="1">Membrane</location>
        <topology evidence="1">Multi-pass membrane protein</topology>
    </subcellularLocation>
    <subcellularLocation>
        <location evidence="3">Secreted</location>
    </subcellularLocation>
</comment>
<feature type="transmembrane region" description="Helical" evidence="15">
    <location>
        <begin position="297"/>
        <end position="316"/>
    </location>
</feature>
<proteinExistence type="inferred from homology"/>
<dbReference type="Proteomes" id="UP000813444">
    <property type="component" value="Unassembled WGS sequence"/>
</dbReference>
<evidence type="ECO:0000256" key="4">
    <source>
        <dbReference type="ARBA" id="ARBA00010031"/>
    </source>
</evidence>
<keyword evidence="8 16" id="KW-0732">Signal</keyword>
<evidence type="ECO:0000256" key="15">
    <source>
        <dbReference type="SAM" id="Phobius"/>
    </source>
</evidence>
<evidence type="ECO:0000256" key="1">
    <source>
        <dbReference type="ARBA" id="ARBA00004141"/>
    </source>
</evidence>
<organism evidence="18 19">
    <name type="scientific">Stachybotrys elegans</name>
    <dbReference type="NCBI Taxonomy" id="80388"/>
    <lineage>
        <taxon>Eukaryota</taxon>
        <taxon>Fungi</taxon>
        <taxon>Dikarya</taxon>
        <taxon>Ascomycota</taxon>
        <taxon>Pezizomycotina</taxon>
        <taxon>Sordariomycetes</taxon>
        <taxon>Hypocreomycetidae</taxon>
        <taxon>Hypocreales</taxon>
        <taxon>Stachybotryaceae</taxon>
        <taxon>Stachybotrys</taxon>
    </lineage>
</organism>
<dbReference type="AlphaFoldDB" id="A0A8K0SNN1"/>
<evidence type="ECO:0000256" key="9">
    <source>
        <dbReference type="ARBA" id="ARBA00022989"/>
    </source>
</evidence>
<evidence type="ECO:0000256" key="14">
    <source>
        <dbReference type="PROSITE-ProRule" id="PRU01356"/>
    </source>
</evidence>
<dbReference type="Pfam" id="PF20684">
    <property type="entry name" value="Fung_rhodopsin"/>
    <property type="match status" value="1"/>
</dbReference>
<dbReference type="EMBL" id="JAGPNK010000008">
    <property type="protein sequence ID" value="KAH7316855.1"/>
    <property type="molecule type" value="Genomic_DNA"/>
</dbReference>
<name>A0A8K0SNN1_9HYPO</name>
<keyword evidence="19" id="KW-1185">Reference proteome</keyword>
<keyword evidence="9 15" id="KW-1133">Transmembrane helix</keyword>
<gene>
    <name evidence="18" type="ORF">B0I35DRAFT_479659</name>
</gene>
<dbReference type="InterPro" id="IPR052337">
    <property type="entry name" value="SAT4-like"/>
</dbReference>
<accession>A0A8K0SNN1</accession>
<dbReference type="InterPro" id="IPR008427">
    <property type="entry name" value="Extracellular_membr_CFEM_dom"/>
</dbReference>
<evidence type="ECO:0000259" key="17">
    <source>
        <dbReference type="PROSITE" id="PS52012"/>
    </source>
</evidence>
<keyword evidence="10 15" id="KW-0472">Membrane</keyword>
<feature type="transmembrane region" description="Helical" evidence="15">
    <location>
        <begin position="336"/>
        <end position="366"/>
    </location>
</feature>
<feature type="domain" description="CFEM" evidence="17">
    <location>
        <begin position="8"/>
        <end position="119"/>
    </location>
</feature>
<reference evidence="18" key="1">
    <citation type="journal article" date="2021" name="Nat. Commun.">
        <title>Genetic determinants of endophytism in the Arabidopsis root mycobiome.</title>
        <authorList>
            <person name="Mesny F."/>
            <person name="Miyauchi S."/>
            <person name="Thiergart T."/>
            <person name="Pickel B."/>
            <person name="Atanasova L."/>
            <person name="Karlsson M."/>
            <person name="Huettel B."/>
            <person name="Barry K.W."/>
            <person name="Haridas S."/>
            <person name="Chen C."/>
            <person name="Bauer D."/>
            <person name="Andreopoulos W."/>
            <person name="Pangilinan J."/>
            <person name="LaButti K."/>
            <person name="Riley R."/>
            <person name="Lipzen A."/>
            <person name="Clum A."/>
            <person name="Drula E."/>
            <person name="Henrissat B."/>
            <person name="Kohler A."/>
            <person name="Grigoriev I.V."/>
            <person name="Martin F.M."/>
            <person name="Hacquard S."/>
        </authorList>
    </citation>
    <scope>NUCLEOTIDE SEQUENCE</scope>
    <source>
        <strain evidence="18">MPI-CAGE-CH-0235</strain>
    </source>
</reference>
<dbReference type="OrthoDB" id="2496787at2759"/>
<comment type="caution">
    <text evidence="14">Lacks conserved residue(s) required for the propagation of feature annotation.</text>
</comment>
<dbReference type="PROSITE" id="PS52012">
    <property type="entry name" value="CFEM"/>
    <property type="match status" value="1"/>
</dbReference>
<keyword evidence="5" id="KW-0964">Secreted</keyword>
<evidence type="ECO:0000256" key="5">
    <source>
        <dbReference type="ARBA" id="ARBA00022525"/>
    </source>
</evidence>
<feature type="disulfide bond" evidence="14">
    <location>
        <begin position="59"/>
        <end position="92"/>
    </location>
</feature>
<evidence type="ECO:0000256" key="3">
    <source>
        <dbReference type="ARBA" id="ARBA00004613"/>
    </source>
</evidence>
<evidence type="ECO:0000256" key="10">
    <source>
        <dbReference type="ARBA" id="ARBA00023136"/>
    </source>
</evidence>
<feature type="transmembrane region" description="Helical" evidence="15">
    <location>
        <begin position="136"/>
        <end position="160"/>
    </location>
</feature>
<evidence type="ECO:0000256" key="2">
    <source>
        <dbReference type="ARBA" id="ARBA00004589"/>
    </source>
</evidence>
<comment type="similarity">
    <text evidence="4">Belongs to the RBT5 family.</text>
</comment>
<protein>
    <submittedName>
        <fullName evidence="18">CFEM domain-containing protein</fullName>
    </submittedName>
</protein>
<evidence type="ECO:0000256" key="11">
    <source>
        <dbReference type="ARBA" id="ARBA00023157"/>
    </source>
</evidence>
<feature type="chain" id="PRO_5035479710" evidence="16">
    <location>
        <begin position="25"/>
        <end position="446"/>
    </location>
</feature>
<comment type="caution">
    <text evidence="18">The sequence shown here is derived from an EMBL/GenBank/DDBJ whole genome shotgun (WGS) entry which is preliminary data.</text>
</comment>
<dbReference type="InterPro" id="IPR049326">
    <property type="entry name" value="Rhodopsin_dom_fungi"/>
</dbReference>
<keyword evidence="12" id="KW-0449">Lipoprotein</keyword>
<dbReference type="PANTHER" id="PTHR33048">
    <property type="entry name" value="PTH11-LIKE INTEGRAL MEMBRANE PROTEIN (AFU_ORTHOLOGUE AFUA_5G11245)"/>
    <property type="match status" value="1"/>
</dbReference>
<evidence type="ECO:0000256" key="12">
    <source>
        <dbReference type="ARBA" id="ARBA00023288"/>
    </source>
</evidence>
<feature type="transmembrane region" description="Helical" evidence="15">
    <location>
        <begin position="103"/>
        <end position="124"/>
    </location>
</feature>
<dbReference type="SMART" id="SM00747">
    <property type="entry name" value="CFEM"/>
    <property type="match status" value="1"/>
</dbReference>
<feature type="transmembrane region" description="Helical" evidence="15">
    <location>
        <begin position="267"/>
        <end position="285"/>
    </location>
</feature>
<dbReference type="GO" id="GO:0098552">
    <property type="term" value="C:side of membrane"/>
    <property type="evidence" value="ECO:0007669"/>
    <property type="project" value="UniProtKB-KW"/>
</dbReference>
<feature type="signal peptide" evidence="16">
    <location>
        <begin position="1"/>
        <end position="24"/>
    </location>
</feature>
<evidence type="ECO:0000256" key="6">
    <source>
        <dbReference type="ARBA" id="ARBA00022622"/>
    </source>
</evidence>
<keyword evidence="11 14" id="KW-1015">Disulfide bond</keyword>
<feature type="disulfide bond" evidence="14">
    <location>
        <begin position="40"/>
        <end position="71"/>
    </location>
</feature>
<feature type="disulfide bond" evidence="14">
    <location>
        <begin position="50"/>
        <end position="57"/>
    </location>
</feature>
<evidence type="ECO:0000313" key="18">
    <source>
        <dbReference type="EMBL" id="KAH7316855.1"/>
    </source>
</evidence>
<evidence type="ECO:0000256" key="8">
    <source>
        <dbReference type="ARBA" id="ARBA00022729"/>
    </source>
</evidence>